<organism evidence="2 3">
    <name type="scientific">Allofournierella massiliensis</name>
    <dbReference type="NCBI Taxonomy" id="1650663"/>
    <lineage>
        <taxon>Bacteria</taxon>
        <taxon>Bacillati</taxon>
        <taxon>Bacillota</taxon>
        <taxon>Clostridia</taxon>
        <taxon>Eubacteriales</taxon>
        <taxon>Oscillospiraceae</taxon>
        <taxon>Allofournierella</taxon>
    </lineage>
</organism>
<dbReference type="Gene3D" id="3.20.20.140">
    <property type="entry name" value="Metal-dependent hydrolases"/>
    <property type="match status" value="1"/>
</dbReference>
<dbReference type="InterPro" id="IPR016195">
    <property type="entry name" value="Pol/histidinol_Pase-like"/>
</dbReference>
<dbReference type="RefSeq" id="WP_058963005.1">
    <property type="nucleotide sequence ID" value="NZ_CABKVM010000012.1"/>
</dbReference>
<feature type="domain" description="Polymerase/histidinol phosphatase N-terminal" evidence="1">
    <location>
        <begin position="6"/>
        <end position="80"/>
    </location>
</feature>
<dbReference type="GO" id="GO:0008270">
    <property type="term" value="F:zinc ion binding"/>
    <property type="evidence" value="ECO:0007669"/>
    <property type="project" value="TreeGrafter"/>
</dbReference>
<dbReference type="GO" id="GO:0005829">
    <property type="term" value="C:cytosol"/>
    <property type="evidence" value="ECO:0007669"/>
    <property type="project" value="TreeGrafter"/>
</dbReference>
<dbReference type="SMART" id="SM00481">
    <property type="entry name" value="POLIIIAc"/>
    <property type="match status" value="1"/>
</dbReference>
<dbReference type="CDD" id="cd07437">
    <property type="entry name" value="PHP_HisPPase_Ycdx_like"/>
    <property type="match status" value="1"/>
</dbReference>
<dbReference type="GO" id="GO:0042578">
    <property type="term" value="F:phosphoric ester hydrolase activity"/>
    <property type="evidence" value="ECO:0007669"/>
    <property type="project" value="TreeGrafter"/>
</dbReference>
<dbReference type="Pfam" id="PF02811">
    <property type="entry name" value="PHP"/>
    <property type="match status" value="1"/>
</dbReference>
<dbReference type="PANTHER" id="PTHR36928:SF1">
    <property type="entry name" value="PHOSPHATASE YCDX-RELATED"/>
    <property type="match status" value="1"/>
</dbReference>
<accession>A0A4R1R0F8</accession>
<dbReference type="PANTHER" id="PTHR36928">
    <property type="entry name" value="PHOSPHATASE YCDX-RELATED"/>
    <property type="match status" value="1"/>
</dbReference>
<dbReference type="InterPro" id="IPR004013">
    <property type="entry name" value="PHP_dom"/>
</dbReference>
<proteinExistence type="predicted"/>
<evidence type="ECO:0000313" key="3">
    <source>
        <dbReference type="Proteomes" id="UP000295184"/>
    </source>
</evidence>
<evidence type="ECO:0000259" key="1">
    <source>
        <dbReference type="SMART" id="SM00481"/>
    </source>
</evidence>
<dbReference type="GeneID" id="97381998"/>
<evidence type="ECO:0000313" key="2">
    <source>
        <dbReference type="EMBL" id="TCL58775.1"/>
    </source>
</evidence>
<protein>
    <submittedName>
        <fullName evidence="2">Putative hydrolase</fullName>
    </submittedName>
</protein>
<dbReference type="InterPro" id="IPR003141">
    <property type="entry name" value="Pol/His_phosphatase_N"/>
</dbReference>
<gene>
    <name evidence="2" type="ORF">EDD77_107137</name>
</gene>
<dbReference type="InterPro" id="IPR050243">
    <property type="entry name" value="PHP_phosphatase"/>
</dbReference>
<name>A0A4R1R0F8_9FIRM</name>
<sequence>MYQIAADLHTHTLVSNHAFNTITEMATKAAAMGYKAIAITDHGCAMPDSPHIWYFNNLIRLPDVLEGIPVLKGVEANVMDLEGTLDFSQQELARFDWVIASIHGDCLPGKLTVEQATDLWLKVAQNPYVDMIGHSEQANHVYDYDRVTREFAAHNKVVELNGNSFAVRPEGAKNMKALALACKNSGCKIALNSDAHSTYHLERGVSHLFGILEEIDFPKDLIVNGSGENLRRELEIHNKKIVDRIGELLR</sequence>
<dbReference type="Proteomes" id="UP000295184">
    <property type="component" value="Unassembled WGS sequence"/>
</dbReference>
<dbReference type="AlphaFoldDB" id="A0A4R1R0F8"/>
<reference evidence="2 3" key="1">
    <citation type="submission" date="2019-03" db="EMBL/GenBank/DDBJ databases">
        <title>Genomic Encyclopedia of Type Strains, Phase IV (KMG-IV): sequencing the most valuable type-strain genomes for metagenomic binning, comparative biology and taxonomic classification.</title>
        <authorList>
            <person name="Goeker M."/>
        </authorList>
    </citation>
    <scope>NUCLEOTIDE SEQUENCE [LARGE SCALE GENOMIC DNA]</scope>
    <source>
        <strain evidence="2 3">DSM 100451</strain>
    </source>
</reference>
<comment type="caution">
    <text evidence="2">The sequence shown here is derived from an EMBL/GenBank/DDBJ whole genome shotgun (WGS) entry which is preliminary data.</text>
</comment>
<dbReference type="EMBL" id="SLUM01000007">
    <property type="protein sequence ID" value="TCL58775.1"/>
    <property type="molecule type" value="Genomic_DNA"/>
</dbReference>
<dbReference type="SUPFAM" id="SSF89550">
    <property type="entry name" value="PHP domain-like"/>
    <property type="match status" value="1"/>
</dbReference>
<keyword evidence="2" id="KW-0378">Hydrolase</keyword>
<dbReference type="OrthoDB" id="9808747at2"/>
<dbReference type="STRING" id="1650663.GCA_001486665_00493"/>